<dbReference type="InterPro" id="IPR012677">
    <property type="entry name" value="Nucleotide-bd_a/b_plait_sf"/>
</dbReference>
<evidence type="ECO:0000259" key="2">
    <source>
        <dbReference type="PROSITE" id="PS50102"/>
    </source>
</evidence>
<reference evidence="3" key="2">
    <citation type="submission" date="2018-05" db="EMBL/GenBank/DDBJ databases">
        <title>OpunRS2 (Oryza punctata Reference Sequence Version 2).</title>
        <authorList>
            <person name="Zhang J."/>
            <person name="Kudrna D."/>
            <person name="Lee S."/>
            <person name="Talag J."/>
            <person name="Welchert J."/>
            <person name="Wing R.A."/>
        </authorList>
    </citation>
    <scope>NUCLEOTIDE SEQUENCE [LARGE SCALE GENOMIC DNA]</scope>
</reference>
<feature type="domain" description="RRM" evidence="2">
    <location>
        <begin position="18"/>
        <end position="89"/>
    </location>
</feature>
<organism evidence="3">
    <name type="scientific">Oryza punctata</name>
    <name type="common">Red rice</name>
    <dbReference type="NCBI Taxonomy" id="4537"/>
    <lineage>
        <taxon>Eukaryota</taxon>
        <taxon>Viridiplantae</taxon>
        <taxon>Streptophyta</taxon>
        <taxon>Embryophyta</taxon>
        <taxon>Tracheophyta</taxon>
        <taxon>Spermatophyta</taxon>
        <taxon>Magnoliopsida</taxon>
        <taxon>Liliopsida</taxon>
        <taxon>Poales</taxon>
        <taxon>Poaceae</taxon>
        <taxon>BOP clade</taxon>
        <taxon>Oryzoideae</taxon>
        <taxon>Oryzeae</taxon>
        <taxon>Oryzinae</taxon>
        <taxon>Oryza</taxon>
    </lineage>
</organism>
<dbReference type="EnsemblPlants" id="OPUNC05G03990.1">
    <property type="protein sequence ID" value="OPUNC05G03990.1"/>
    <property type="gene ID" value="OPUNC05G03990"/>
</dbReference>
<protein>
    <recommendedName>
        <fullName evidence="2">RRM domain-containing protein</fullName>
    </recommendedName>
</protein>
<dbReference type="PANTHER" id="PTHR48038">
    <property type="entry name" value="RIBONUCLEOPROTEIN RB97D"/>
    <property type="match status" value="1"/>
</dbReference>
<dbReference type="Proteomes" id="UP000026962">
    <property type="component" value="Chromosome 5"/>
</dbReference>
<dbReference type="Gene3D" id="3.30.70.330">
    <property type="match status" value="1"/>
</dbReference>
<dbReference type="PANTHER" id="PTHR48038:SF1">
    <property type="entry name" value="RIBONUCLEOPROTEIN RB97D"/>
    <property type="match status" value="1"/>
</dbReference>
<reference evidence="3" key="1">
    <citation type="submission" date="2015-04" db="UniProtKB">
        <authorList>
            <consortium name="EnsemblPlants"/>
        </authorList>
    </citation>
    <scope>IDENTIFICATION</scope>
</reference>
<proteinExistence type="predicted"/>
<keyword evidence="4" id="KW-1185">Reference proteome</keyword>
<dbReference type="Gramene" id="OPUNC05G03990.1">
    <property type="protein sequence ID" value="OPUNC05G03990.1"/>
    <property type="gene ID" value="OPUNC05G03990"/>
</dbReference>
<dbReference type="InterPro" id="IPR000504">
    <property type="entry name" value="RRM_dom"/>
</dbReference>
<evidence type="ECO:0000313" key="4">
    <source>
        <dbReference type="Proteomes" id="UP000026962"/>
    </source>
</evidence>
<evidence type="ECO:0000313" key="3">
    <source>
        <dbReference type="EnsemblPlants" id="OPUNC05G03990.1"/>
    </source>
</evidence>
<sequence length="155" mass="17666">MSRYDDPYDHYEQRGRNSRLYVGHLSPRTRAEDLENLFSRYGRVRFVDLKNEYGFVEFSDPWDANDARLDLDGRKSNGVSEVLVNIKPEDPHMVLTTASTVGWKGTGTVTALLVTGQIGAMAVERGARERLLKVPFTSSQKEPKLWQEWTPFSLG</sequence>
<dbReference type="PROSITE" id="PS50102">
    <property type="entry name" value="RRM"/>
    <property type="match status" value="1"/>
</dbReference>
<keyword evidence="1" id="KW-0694">RNA-binding</keyword>
<evidence type="ECO:0000256" key="1">
    <source>
        <dbReference type="PROSITE-ProRule" id="PRU00176"/>
    </source>
</evidence>
<name>A0A0E0KYU6_ORYPU</name>
<dbReference type="GO" id="GO:0003723">
    <property type="term" value="F:RNA binding"/>
    <property type="evidence" value="ECO:0007669"/>
    <property type="project" value="UniProtKB-UniRule"/>
</dbReference>
<dbReference type="HOGENOM" id="CLU_1698358_0_0_1"/>
<dbReference type="InterPro" id="IPR035979">
    <property type="entry name" value="RBD_domain_sf"/>
</dbReference>
<dbReference type="SMART" id="SM00360">
    <property type="entry name" value="RRM"/>
    <property type="match status" value="1"/>
</dbReference>
<dbReference type="Pfam" id="PF00076">
    <property type="entry name" value="RRM_1"/>
    <property type="match status" value="1"/>
</dbReference>
<accession>A0A0E0KYU6</accession>
<dbReference type="AlphaFoldDB" id="A0A0E0KYU6"/>
<dbReference type="SUPFAM" id="SSF54928">
    <property type="entry name" value="RNA-binding domain, RBD"/>
    <property type="match status" value="1"/>
</dbReference>